<gene>
    <name evidence="3" type="ORF">HDC06418</name>
</gene>
<keyword evidence="2" id="KW-0472">Membrane</keyword>
<feature type="compositionally biased region" description="Basic and acidic residues" evidence="1">
    <location>
        <begin position="121"/>
        <end position="135"/>
    </location>
</feature>
<name>Q6IGF8_DROME</name>
<organism evidence="3">
    <name type="scientific">Drosophila melanogaster</name>
    <name type="common">Fruit fly</name>
    <dbReference type="NCBI Taxonomy" id="7227"/>
    <lineage>
        <taxon>Eukaryota</taxon>
        <taxon>Metazoa</taxon>
        <taxon>Ecdysozoa</taxon>
        <taxon>Arthropoda</taxon>
        <taxon>Hexapoda</taxon>
        <taxon>Insecta</taxon>
        <taxon>Pterygota</taxon>
        <taxon>Neoptera</taxon>
        <taxon>Endopterygota</taxon>
        <taxon>Diptera</taxon>
        <taxon>Brachycera</taxon>
        <taxon>Muscomorpha</taxon>
        <taxon>Ephydroidea</taxon>
        <taxon>Drosophilidae</taxon>
        <taxon>Drosophila</taxon>
        <taxon>Sophophora</taxon>
    </lineage>
</organism>
<feature type="region of interest" description="Disordered" evidence="1">
    <location>
        <begin position="113"/>
        <end position="138"/>
    </location>
</feature>
<protein>
    <submittedName>
        <fullName evidence="3">HDC06418</fullName>
    </submittedName>
</protein>
<evidence type="ECO:0000256" key="1">
    <source>
        <dbReference type="SAM" id="MobiDB-lite"/>
    </source>
</evidence>
<reference evidence="3" key="1">
    <citation type="journal article" date="2003" name="Genome Biol.">
        <title>An integrated gene annotation and transcriptional profiling approach towards the full gene content of the Drosophila genome.</title>
        <authorList>
            <person name="Hild M."/>
            <person name="Beckmann B."/>
            <person name="Haas S.A."/>
            <person name="Koch B."/>
            <person name="Solovyev V."/>
            <person name="Busold C."/>
            <person name="Fellenberg K."/>
            <person name="Boutros M."/>
            <person name="Vingron M."/>
            <person name="Sauer F."/>
            <person name="Hoheisel J.D."/>
            <person name="Paro R."/>
        </authorList>
    </citation>
    <scope>NUCLEOTIDE SEQUENCE</scope>
</reference>
<proteinExistence type="predicted"/>
<accession>Q6IGF8</accession>
<evidence type="ECO:0000256" key="2">
    <source>
        <dbReference type="SAM" id="Phobius"/>
    </source>
</evidence>
<feature type="transmembrane region" description="Helical" evidence="2">
    <location>
        <begin position="17"/>
        <end position="35"/>
    </location>
</feature>
<sequence>MENGNQCQMQRECCSKAFTFTFTLTIAGFLFSLLAKCSMERKAKVAPFRGEKSQPNQMCRSGEKSRACQQREISASVGPGKKRSKFAFEYSSQDTGWGKNAGQLELLAGCSPVNRKNQGQRSDDRRQSPERRQAERQSFLQEPLDAELLGLIFISFGSEKAQRCPCRHISSAKSSTTWRVRRCHPVLSASFQQATRNTEKNVAILARPRK</sequence>
<evidence type="ECO:0000313" key="3">
    <source>
        <dbReference type="EMBL" id="DAA02506.1"/>
    </source>
</evidence>
<keyword evidence="2" id="KW-1133">Transmembrane helix</keyword>
<dbReference type="AlphaFoldDB" id="Q6IGF8"/>
<dbReference type="EMBL" id="BK003808">
    <property type="protein sequence ID" value="DAA02506.1"/>
    <property type="molecule type" value="Genomic_DNA"/>
</dbReference>
<keyword evidence="2" id="KW-0812">Transmembrane</keyword>